<dbReference type="Proteomes" id="UP000239001">
    <property type="component" value="Unassembled WGS sequence"/>
</dbReference>
<dbReference type="EMBL" id="PXOH01000001">
    <property type="protein sequence ID" value="PSF39532.1"/>
    <property type="molecule type" value="Genomic_DNA"/>
</dbReference>
<name>A0A2T1M3Y8_9CHRO</name>
<dbReference type="InterPro" id="IPR007460">
    <property type="entry name" value="BrnT_toxin"/>
</dbReference>
<dbReference type="Pfam" id="PF04365">
    <property type="entry name" value="BrnT_toxin"/>
    <property type="match status" value="1"/>
</dbReference>
<dbReference type="Gene3D" id="3.10.450.530">
    <property type="entry name" value="Ribonuclease toxin, BrnT, of type II toxin-antitoxin system"/>
    <property type="match status" value="1"/>
</dbReference>
<dbReference type="OrthoDB" id="428036at2"/>
<sequence>MDFEWDENKRFSNIRKHSIDFINVVAIFENDTIIIEDERSNYGEQRFILIGLLEGRVIVVVYTERKDKIRIISARKATKNEERSYFEQLPH</sequence>
<reference evidence="1 2" key="1">
    <citation type="submission" date="2018-03" db="EMBL/GenBank/DDBJ databases">
        <title>The ancient ancestry and fast evolution of plastids.</title>
        <authorList>
            <person name="Moore K.R."/>
            <person name="Magnabosco C."/>
            <person name="Momper L."/>
            <person name="Gold D.A."/>
            <person name="Bosak T."/>
            <person name="Fournier G.P."/>
        </authorList>
    </citation>
    <scope>NUCLEOTIDE SEQUENCE [LARGE SCALE GENOMIC DNA]</scope>
    <source>
        <strain evidence="1 2">CCALA 016</strain>
    </source>
</reference>
<evidence type="ECO:0000313" key="1">
    <source>
        <dbReference type="EMBL" id="PSF39532.1"/>
    </source>
</evidence>
<reference evidence="1 2" key="2">
    <citation type="submission" date="2018-03" db="EMBL/GenBank/DDBJ databases">
        <authorList>
            <person name="Keele B.F."/>
        </authorList>
    </citation>
    <scope>NUCLEOTIDE SEQUENCE [LARGE SCALE GENOMIC DNA]</scope>
    <source>
        <strain evidence="1 2">CCALA 016</strain>
    </source>
</reference>
<proteinExistence type="predicted"/>
<evidence type="ECO:0000313" key="2">
    <source>
        <dbReference type="Proteomes" id="UP000239001"/>
    </source>
</evidence>
<gene>
    <name evidence="1" type="ORF">C7H19_01710</name>
</gene>
<protein>
    <recommendedName>
        <fullName evidence="3">BrnT family toxin</fullName>
    </recommendedName>
</protein>
<dbReference type="RefSeq" id="WP_106455152.1">
    <property type="nucleotide sequence ID" value="NZ_PXOH01000001.1"/>
</dbReference>
<keyword evidence="2" id="KW-1185">Reference proteome</keyword>
<organism evidence="1 2">
    <name type="scientific">Aphanothece hegewaldii CCALA 016</name>
    <dbReference type="NCBI Taxonomy" id="2107694"/>
    <lineage>
        <taxon>Bacteria</taxon>
        <taxon>Bacillati</taxon>
        <taxon>Cyanobacteriota</taxon>
        <taxon>Cyanophyceae</taxon>
        <taxon>Oscillatoriophycideae</taxon>
        <taxon>Chroococcales</taxon>
        <taxon>Aphanothecaceae</taxon>
        <taxon>Aphanothece</taxon>
    </lineage>
</organism>
<accession>A0A2T1M3Y8</accession>
<evidence type="ECO:0008006" key="3">
    <source>
        <dbReference type="Google" id="ProtNLM"/>
    </source>
</evidence>
<dbReference type="InterPro" id="IPR038573">
    <property type="entry name" value="BrnT_sf"/>
</dbReference>
<dbReference type="AlphaFoldDB" id="A0A2T1M3Y8"/>
<comment type="caution">
    <text evidence="1">The sequence shown here is derived from an EMBL/GenBank/DDBJ whole genome shotgun (WGS) entry which is preliminary data.</text>
</comment>